<organism evidence="1 2">
    <name type="scientific">Lactiplantibacillus paraplantarum</name>
    <dbReference type="NCBI Taxonomy" id="60520"/>
    <lineage>
        <taxon>Bacteria</taxon>
        <taxon>Bacillati</taxon>
        <taxon>Bacillota</taxon>
        <taxon>Bacilli</taxon>
        <taxon>Lactobacillales</taxon>
        <taxon>Lactobacillaceae</taxon>
        <taxon>Lactiplantibacillus</taxon>
    </lineage>
</organism>
<reference evidence="1 2" key="1">
    <citation type="submission" date="2019-01" db="EMBL/GenBank/DDBJ databases">
        <title>Draft genome sequence of Lactobacillus paraplantarum OSY-TC318, a Producer of the novel lantibiotic Paraplantaracin TC318.</title>
        <authorList>
            <person name="Hussein W.E."/>
            <person name="Huang E."/>
            <person name="Yousef A.E."/>
        </authorList>
    </citation>
    <scope>NUCLEOTIDE SEQUENCE [LARGE SCALE GENOMIC DNA]</scope>
    <source>
        <strain evidence="1 2">OSY-TC318</strain>
    </source>
</reference>
<accession>A0A4Q9Y124</accession>
<dbReference type="AlphaFoldDB" id="A0A4Q9Y124"/>
<proteinExistence type="predicted"/>
<evidence type="ECO:0000313" key="2">
    <source>
        <dbReference type="Proteomes" id="UP000292648"/>
    </source>
</evidence>
<name>A0A4Q9Y124_9LACO</name>
<comment type="caution">
    <text evidence="1">The sequence shown here is derived from an EMBL/GenBank/DDBJ whole genome shotgun (WGS) entry which is preliminary data.</text>
</comment>
<evidence type="ECO:0008006" key="3">
    <source>
        <dbReference type="Google" id="ProtNLM"/>
    </source>
</evidence>
<dbReference type="Proteomes" id="UP000292648">
    <property type="component" value="Unassembled WGS sequence"/>
</dbReference>
<protein>
    <recommendedName>
        <fullName evidence="3">Extracellular protein</fullName>
    </recommendedName>
</protein>
<sequence length="94" mass="10401">MAPRVIVISAEQTAKGIHYTVANASHTTLTITQNGRYLKTIKATRPRTNLFLSNAQLKHGSHGLRITQRVPNKKTSPAVKLPVLKTNIKQVTNF</sequence>
<evidence type="ECO:0000313" key="1">
    <source>
        <dbReference type="EMBL" id="TBX39170.1"/>
    </source>
</evidence>
<gene>
    <name evidence="1" type="ORF">EUZ87_12680</name>
</gene>
<dbReference type="EMBL" id="SEHH01000101">
    <property type="protein sequence ID" value="TBX39170.1"/>
    <property type="molecule type" value="Genomic_DNA"/>
</dbReference>